<organism evidence="1 2">
    <name type="scientific">Tanacetum coccineum</name>
    <dbReference type="NCBI Taxonomy" id="301880"/>
    <lineage>
        <taxon>Eukaryota</taxon>
        <taxon>Viridiplantae</taxon>
        <taxon>Streptophyta</taxon>
        <taxon>Embryophyta</taxon>
        <taxon>Tracheophyta</taxon>
        <taxon>Spermatophyta</taxon>
        <taxon>Magnoliopsida</taxon>
        <taxon>eudicotyledons</taxon>
        <taxon>Gunneridae</taxon>
        <taxon>Pentapetalae</taxon>
        <taxon>asterids</taxon>
        <taxon>campanulids</taxon>
        <taxon>Asterales</taxon>
        <taxon>Asteraceae</taxon>
        <taxon>Asteroideae</taxon>
        <taxon>Anthemideae</taxon>
        <taxon>Anthemidinae</taxon>
        <taxon>Tanacetum</taxon>
    </lineage>
</organism>
<name>A0ABQ5G2X5_9ASTR</name>
<protein>
    <submittedName>
        <fullName evidence="1">Uncharacterized protein</fullName>
    </submittedName>
</protein>
<dbReference type="EMBL" id="BQNB010018036">
    <property type="protein sequence ID" value="GJT69973.1"/>
    <property type="molecule type" value="Genomic_DNA"/>
</dbReference>
<reference evidence="1" key="2">
    <citation type="submission" date="2022-01" db="EMBL/GenBank/DDBJ databases">
        <authorList>
            <person name="Yamashiro T."/>
            <person name="Shiraishi A."/>
            <person name="Satake H."/>
            <person name="Nakayama K."/>
        </authorList>
    </citation>
    <scope>NUCLEOTIDE SEQUENCE</scope>
</reference>
<keyword evidence="2" id="KW-1185">Reference proteome</keyword>
<comment type="caution">
    <text evidence="1">The sequence shown here is derived from an EMBL/GenBank/DDBJ whole genome shotgun (WGS) entry which is preliminary data.</text>
</comment>
<sequence>MRLVPKKINEKFPIEILSSIAILDRKYTMGLLGHRKLQCGKFRDKGMSNPAEKKNSSKTIAQIVKNSRAYIFIKSFASSASIWESSIQI</sequence>
<gene>
    <name evidence="1" type="ORF">Tco_1029259</name>
</gene>
<accession>A0ABQ5G2X5</accession>
<evidence type="ECO:0000313" key="2">
    <source>
        <dbReference type="Proteomes" id="UP001151760"/>
    </source>
</evidence>
<evidence type="ECO:0000313" key="1">
    <source>
        <dbReference type="EMBL" id="GJT69973.1"/>
    </source>
</evidence>
<proteinExistence type="predicted"/>
<reference evidence="1" key="1">
    <citation type="journal article" date="2022" name="Int. J. Mol. Sci.">
        <title>Draft Genome of Tanacetum Coccineum: Genomic Comparison of Closely Related Tanacetum-Family Plants.</title>
        <authorList>
            <person name="Yamashiro T."/>
            <person name="Shiraishi A."/>
            <person name="Nakayama K."/>
            <person name="Satake H."/>
        </authorList>
    </citation>
    <scope>NUCLEOTIDE SEQUENCE</scope>
</reference>
<dbReference type="Proteomes" id="UP001151760">
    <property type="component" value="Unassembled WGS sequence"/>
</dbReference>